<keyword evidence="9" id="KW-1185">Reference proteome</keyword>
<dbReference type="GO" id="GO:0032153">
    <property type="term" value="C:cell division site"/>
    <property type="evidence" value="ECO:0007669"/>
    <property type="project" value="UniProtKB-UniRule"/>
</dbReference>
<sequence length="118" mass="13506">MLAKRKEEFELYQEVPAVKSVEIPQPKLNTTLRAKCFILVVLLSIMAMFTIIRSAENVSRGYELVSIKAQADKLERSNEQLKLDIAYMKSPQRIKQIATQDLGMVVPKEVYFASQKTQ</sequence>
<evidence type="ECO:0000256" key="2">
    <source>
        <dbReference type="ARBA" id="ARBA00022618"/>
    </source>
</evidence>
<evidence type="ECO:0000256" key="4">
    <source>
        <dbReference type="ARBA" id="ARBA00022989"/>
    </source>
</evidence>
<evidence type="ECO:0000256" key="7">
    <source>
        <dbReference type="HAMAP-Rule" id="MF_00910"/>
    </source>
</evidence>
<reference evidence="8 9" key="1">
    <citation type="submission" date="2016-10" db="EMBL/GenBank/DDBJ databases">
        <authorList>
            <person name="de Groot N.N."/>
        </authorList>
    </citation>
    <scope>NUCLEOTIDE SEQUENCE [LARGE SCALE GENOMIC DNA]</scope>
    <source>
        <strain evidence="8 9">DSM 2179</strain>
    </source>
</reference>
<dbReference type="Pfam" id="PF04999">
    <property type="entry name" value="FtsL"/>
    <property type="match status" value="1"/>
</dbReference>
<organism evidence="8 9">
    <name type="scientific">Propionispira arboris</name>
    <dbReference type="NCBI Taxonomy" id="84035"/>
    <lineage>
        <taxon>Bacteria</taxon>
        <taxon>Bacillati</taxon>
        <taxon>Bacillota</taxon>
        <taxon>Negativicutes</taxon>
        <taxon>Selenomonadales</taxon>
        <taxon>Selenomonadaceae</taxon>
        <taxon>Propionispira</taxon>
    </lineage>
</organism>
<dbReference type="Proteomes" id="UP000199662">
    <property type="component" value="Unassembled WGS sequence"/>
</dbReference>
<feature type="transmembrane region" description="Helical" evidence="7">
    <location>
        <begin position="32"/>
        <end position="52"/>
    </location>
</feature>
<dbReference type="GO" id="GO:0005886">
    <property type="term" value="C:plasma membrane"/>
    <property type="evidence" value="ECO:0007669"/>
    <property type="project" value="UniProtKB-SubCell"/>
</dbReference>
<keyword evidence="5 7" id="KW-0472">Membrane</keyword>
<dbReference type="AlphaFoldDB" id="A0A1H7AP79"/>
<evidence type="ECO:0000256" key="5">
    <source>
        <dbReference type="ARBA" id="ARBA00023136"/>
    </source>
</evidence>
<evidence type="ECO:0000256" key="3">
    <source>
        <dbReference type="ARBA" id="ARBA00022692"/>
    </source>
</evidence>
<accession>A0A1H7AP79</accession>
<evidence type="ECO:0000256" key="1">
    <source>
        <dbReference type="ARBA" id="ARBA00022475"/>
    </source>
</evidence>
<keyword evidence="4 7" id="KW-1133">Transmembrane helix</keyword>
<gene>
    <name evidence="7" type="primary">ftsL</name>
    <name evidence="8" type="ORF">SAMN05660742_11285</name>
</gene>
<evidence type="ECO:0000256" key="6">
    <source>
        <dbReference type="ARBA" id="ARBA00023306"/>
    </source>
</evidence>
<keyword evidence="1 7" id="KW-1003">Cell membrane</keyword>
<comment type="subcellular location">
    <subcellularLocation>
        <location evidence="7">Cell membrane</location>
        <topology evidence="7">Single-pass type II membrane protein</topology>
    </subcellularLocation>
    <text evidence="7">Localizes to the division septum where it forms a ring structure.</text>
</comment>
<dbReference type="HAMAP" id="MF_00910">
    <property type="entry name" value="FtsL"/>
    <property type="match status" value="1"/>
</dbReference>
<keyword evidence="2 7" id="KW-0132">Cell division</keyword>
<proteinExistence type="inferred from homology"/>
<dbReference type="RefSeq" id="WP_091832241.1">
    <property type="nucleotide sequence ID" value="NZ_FNZK01000012.1"/>
</dbReference>
<dbReference type="EMBL" id="FNZK01000012">
    <property type="protein sequence ID" value="SEJ63670.1"/>
    <property type="molecule type" value="Genomic_DNA"/>
</dbReference>
<evidence type="ECO:0000313" key="9">
    <source>
        <dbReference type="Proteomes" id="UP000199662"/>
    </source>
</evidence>
<dbReference type="GO" id="GO:0043093">
    <property type="term" value="P:FtsZ-dependent cytokinesis"/>
    <property type="evidence" value="ECO:0007669"/>
    <property type="project" value="UniProtKB-UniRule"/>
</dbReference>
<comment type="function">
    <text evidence="7">Essential cell division protein.</text>
</comment>
<keyword evidence="3 7" id="KW-0812">Transmembrane</keyword>
<dbReference type="InterPro" id="IPR011922">
    <property type="entry name" value="Cell_div_FtsL"/>
</dbReference>
<keyword evidence="6 7" id="KW-0131">Cell cycle</keyword>
<name>A0A1H7AP79_9FIRM</name>
<comment type="similarity">
    <text evidence="7">Belongs to the FtsL family.</text>
</comment>
<evidence type="ECO:0000313" key="8">
    <source>
        <dbReference type="EMBL" id="SEJ63670.1"/>
    </source>
</evidence>
<dbReference type="STRING" id="84035.SAMN05660742_11285"/>
<protein>
    <recommendedName>
        <fullName evidence="7">Cell division protein FtsL</fullName>
    </recommendedName>
</protein>